<dbReference type="InterPro" id="IPR000477">
    <property type="entry name" value="RT_dom"/>
</dbReference>
<dbReference type="PANTHER" id="PTHR46890:SF50">
    <property type="entry name" value="RNA-DIRECTED DNA POLYMERASE, EUKARYOTA, REVERSE TRANSCRIPTASE ZINC-BINDING DOMAIN PROTEIN-RELATED"/>
    <property type="match status" value="1"/>
</dbReference>
<accession>A0A2N9GNW8</accession>
<proteinExistence type="predicted"/>
<feature type="region of interest" description="Disordered" evidence="1">
    <location>
        <begin position="1"/>
        <end position="27"/>
    </location>
</feature>
<dbReference type="InterPro" id="IPR052343">
    <property type="entry name" value="Retrotransposon-Effector_Assoc"/>
</dbReference>
<dbReference type="PROSITE" id="PS50878">
    <property type="entry name" value="RT_POL"/>
    <property type="match status" value="1"/>
</dbReference>
<dbReference type="Pfam" id="PF00078">
    <property type="entry name" value="RVT_1"/>
    <property type="match status" value="1"/>
</dbReference>
<dbReference type="AlphaFoldDB" id="A0A2N9GNW8"/>
<dbReference type="CDD" id="cd01650">
    <property type="entry name" value="RT_nLTR_like"/>
    <property type="match status" value="1"/>
</dbReference>
<reference evidence="3" key="1">
    <citation type="submission" date="2018-02" db="EMBL/GenBank/DDBJ databases">
        <authorList>
            <person name="Cohen D.B."/>
            <person name="Kent A.D."/>
        </authorList>
    </citation>
    <scope>NUCLEOTIDE SEQUENCE</scope>
</reference>
<feature type="domain" description="Reverse transcriptase" evidence="2">
    <location>
        <begin position="619"/>
        <end position="820"/>
    </location>
</feature>
<dbReference type="SUPFAM" id="SSF56672">
    <property type="entry name" value="DNA/RNA polymerases"/>
    <property type="match status" value="1"/>
</dbReference>
<name>A0A2N9GNW8_FAGSY</name>
<evidence type="ECO:0000259" key="2">
    <source>
        <dbReference type="PROSITE" id="PS50878"/>
    </source>
</evidence>
<sequence>MESIAQNYPDIEAQTPSKIDDVRQEPEKHKKVLVNKEEKQVKLNIEEPKNKRVRFADELERDLNLSLKVEGYGTHHEREAQDQQELSPKANATINLPIVLGLGCSKHELIQHEIFPEEVRKVKDNSCAEGTSVGNYHEREVQVHDFDLNLQAEEYQTGRDNPTHERFSIKEMNNVPSIHFHREIDIFFLGKAAPAMSGIPCNGRVHLIRKANVLRDNPAIVTQSRMANHNSGGLTSSCAILDPAAPRPTRKSIFTLNPFPNTLRITKLAGERRQARWVGIKYKAHGLVQIDKQGAQVTVHKQEAQGTLAASLWIDSAVRFQVSEEAVVPEILPFSDSQFEKGETSHWVVESKDVEGWVSLPMVLVGDTDGEPISPFDCVPLASIMPSGVVSALDKQETKLEGIDLQLVRGLWGNSYVDWEMLPVVGTAGCFRWSGMGWGSDNPAMSRIDRFFLFSDWEDSYPEVTKKLMPQPLSDHYPILLEVGSMLRGKIPFRFENIWLKLEGFVDRVQRWWSSYSFSGPPSFILACELKALKTDLKKWNLLEFGNVGCKQASSLGSTGSFELKRMFRRAKVVQFYESLYTEKESWRPFVGDLPFSVIEDSDRSLLESRFEKEEILQEVYEHGTFAYSLNVTFVALIPKKQNASNIWDFRPISLVGSVYKILAKVLAIRLKQVLDGLVSESQNAFVGGVVCKLDIEKAYDHVNWDCLLHLLEHMGFGFFESSRGLRQGDPLSPLLFLLIMEVLSQLLRRTEEAGLIHGFKAGKELILHLRMVLGCFEVVTGFMPLRAYFKASVVWNPILEKIGKRFGREENHLWRRVISAKYGLEGGGWSSKQPRGTHGCSLWKEMDEVLNFFTFIHSKTPTNEDLDALRWNLRHHGRFDAKSFYHVLSGKADITFPLEGHLEGQGS</sequence>
<dbReference type="InterPro" id="IPR043502">
    <property type="entry name" value="DNA/RNA_pol_sf"/>
</dbReference>
<evidence type="ECO:0000313" key="3">
    <source>
        <dbReference type="EMBL" id="SPD04156.1"/>
    </source>
</evidence>
<dbReference type="EMBL" id="OIVN01002502">
    <property type="protein sequence ID" value="SPD04156.1"/>
    <property type="molecule type" value="Genomic_DNA"/>
</dbReference>
<dbReference type="PANTHER" id="PTHR46890">
    <property type="entry name" value="NON-LTR RETROLELEMENT REVERSE TRANSCRIPTASE-LIKE PROTEIN-RELATED"/>
    <property type="match status" value="1"/>
</dbReference>
<evidence type="ECO:0000256" key="1">
    <source>
        <dbReference type="SAM" id="MobiDB-lite"/>
    </source>
</evidence>
<gene>
    <name evidence="3" type="ORF">FSB_LOCUS32038</name>
</gene>
<organism evidence="3">
    <name type="scientific">Fagus sylvatica</name>
    <name type="common">Beechnut</name>
    <dbReference type="NCBI Taxonomy" id="28930"/>
    <lineage>
        <taxon>Eukaryota</taxon>
        <taxon>Viridiplantae</taxon>
        <taxon>Streptophyta</taxon>
        <taxon>Embryophyta</taxon>
        <taxon>Tracheophyta</taxon>
        <taxon>Spermatophyta</taxon>
        <taxon>Magnoliopsida</taxon>
        <taxon>eudicotyledons</taxon>
        <taxon>Gunneridae</taxon>
        <taxon>Pentapetalae</taxon>
        <taxon>rosids</taxon>
        <taxon>fabids</taxon>
        <taxon>Fagales</taxon>
        <taxon>Fagaceae</taxon>
        <taxon>Fagus</taxon>
    </lineage>
</organism>
<protein>
    <recommendedName>
        <fullName evidence="2">Reverse transcriptase domain-containing protein</fullName>
    </recommendedName>
</protein>
<feature type="compositionally biased region" description="Basic and acidic residues" evidence="1">
    <location>
        <begin position="18"/>
        <end position="27"/>
    </location>
</feature>